<dbReference type="SUPFAM" id="SSF103481">
    <property type="entry name" value="Multidrug resistance efflux transporter EmrE"/>
    <property type="match status" value="2"/>
</dbReference>
<proteinExistence type="predicted"/>
<feature type="transmembrane region" description="Helical" evidence="5">
    <location>
        <begin position="254"/>
        <end position="274"/>
    </location>
</feature>
<dbReference type="Gene3D" id="1.10.3730.20">
    <property type="match status" value="1"/>
</dbReference>
<evidence type="ECO:0000313" key="7">
    <source>
        <dbReference type="EMBL" id="SVB90815.1"/>
    </source>
</evidence>
<feature type="transmembrane region" description="Helical" evidence="5">
    <location>
        <begin position="68"/>
        <end position="88"/>
    </location>
</feature>
<sequence length="314" mass="36319">MTNNNPKGILLIFIGMFVVSFQDATMKYINNSVSLYEVYFMRTLISFIIIFCYLKITNKPIIFSTHYPLLTLIRVILFFFGFSSFYISLTIMPLATATALFFASPFLMTIFAIFILKEEVGLRRWLAVIIGFIGVYVILNPDFNNFNYLSLTPVFCAFCYALSMIILKKTSDKDNVYSQMFHFYILAIVISLIFYFYMGDGKFNNIDHPASQFIFRKWFDNLEFSLLYMVFIGVIGASAFLCIFTAYRIASPAVVSPFEYSILVWATLNGWFFFDEIPNVRTFVGMILIICGGIYIFIREKAQDQSIVTEKPLR</sequence>
<dbReference type="InterPro" id="IPR037185">
    <property type="entry name" value="EmrE-like"/>
</dbReference>
<evidence type="ECO:0000256" key="1">
    <source>
        <dbReference type="ARBA" id="ARBA00004141"/>
    </source>
</evidence>
<dbReference type="PANTHER" id="PTHR22911">
    <property type="entry name" value="ACYL-MALONYL CONDENSING ENZYME-RELATED"/>
    <property type="match status" value="1"/>
</dbReference>
<comment type="subcellular location">
    <subcellularLocation>
        <location evidence="1">Membrane</location>
        <topology evidence="1">Multi-pass membrane protein</topology>
    </subcellularLocation>
</comment>
<dbReference type="GO" id="GO:0016020">
    <property type="term" value="C:membrane"/>
    <property type="evidence" value="ECO:0007669"/>
    <property type="project" value="UniProtKB-SubCell"/>
</dbReference>
<evidence type="ECO:0000259" key="6">
    <source>
        <dbReference type="Pfam" id="PF00892"/>
    </source>
</evidence>
<feature type="transmembrane region" description="Helical" evidence="5">
    <location>
        <begin position="226"/>
        <end position="247"/>
    </location>
</feature>
<feature type="transmembrane region" description="Helical" evidence="5">
    <location>
        <begin position="38"/>
        <end position="56"/>
    </location>
</feature>
<evidence type="ECO:0000256" key="5">
    <source>
        <dbReference type="SAM" id="Phobius"/>
    </source>
</evidence>
<name>A0A382HUM5_9ZZZZ</name>
<accession>A0A382HUM5</accession>
<reference evidence="7" key="1">
    <citation type="submission" date="2018-05" db="EMBL/GenBank/DDBJ databases">
        <authorList>
            <person name="Lanie J.A."/>
            <person name="Ng W.-L."/>
            <person name="Kazmierczak K.M."/>
            <person name="Andrzejewski T.M."/>
            <person name="Davidsen T.M."/>
            <person name="Wayne K.J."/>
            <person name="Tettelin H."/>
            <person name="Glass J.I."/>
            <person name="Rusch D."/>
            <person name="Podicherti R."/>
            <person name="Tsui H.-C.T."/>
            <person name="Winkler M.E."/>
        </authorList>
    </citation>
    <scope>NUCLEOTIDE SEQUENCE</scope>
</reference>
<feature type="transmembrane region" description="Helical" evidence="5">
    <location>
        <begin position="94"/>
        <end position="115"/>
    </location>
</feature>
<dbReference type="InterPro" id="IPR000620">
    <property type="entry name" value="EamA_dom"/>
</dbReference>
<feature type="transmembrane region" description="Helical" evidence="5">
    <location>
        <begin position="145"/>
        <end position="167"/>
    </location>
</feature>
<dbReference type="PANTHER" id="PTHR22911:SF6">
    <property type="entry name" value="SOLUTE CARRIER FAMILY 35 MEMBER G1"/>
    <property type="match status" value="1"/>
</dbReference>
<keyword evidence="4 5" id="KW-0472">Membrane</keyword>
<dbReference type="EMBL" id="UINC01063311">
    <property type="protein sequence ID" value="SVB90815.1"/>
    <property type="molecule type" value="Genomic_DNA"/>
</dbReference>
<organism evidence="7">
    <name type="scientific">marine metagenome</name>
    <dbReference type="NCBI Taxonomy" id="408172"/>
    <lineage>
        <taxon>unclassified sequences</taxon>
        <taxon>metagenomes</taxon>
        <taxon>ecological metagenomes</taxon>
    </lineage>
</organism>
<feature type="transmembrane region" description="Helical" evidence="5">
    <location>
        <begin position="280"/>
        <end position="298"/>
    </location>
</feature>
<feature type="domain" description="EamA" evidence="6">
    <location>
        <begin position="155"/>
        <end position="296"/>
    </location>
</feature>
<feature type="domain" description="EamA" evidence="6">
    <location>
        <begin position="7"/>
        <end position="139"/>
    </location>
</feature>
<gene>
    <name evidence="7" type="ORF">METZ01_LOCUS243669</name>
</gene>
<evidence type="ECO:0000256" key="3">
    <source>
        <dbReference type="ARBA" id="ARBA00022989"/>
    </source>
</evidence>
<feature type="transmembrane region" description="Helical" evidence="5">
    <location>
        <begin position="179"/>
        <end position="198"/>
    </location>
</feature>
<feature type="transmembrane region" description="Helical" evidence="5">
    <location>
        <begin position="122"/>
        <end position="139"/>
    </location>
</feature>
<keyword evidence="2 5" id="KW-0812">Transmembrane</keyword>
<protein>
    <recommendedName>
        <fullName evidence="6">EamA domain-containing protein</fullName>
    </recommendedName>
</protein>
<dbReference type="AlphaFoldDB" id="A0A382HUM5"/>
<dbReference type="Pfam" id="PF00892">
    <property type="entry name" value="EamA"/>
    <property type="match status" value="2"/>
</dbReference>
<evidence type="ECO:0000256" key="4">
    <source>
        <dbReference type="ARBA" id="ARBA00023136"/>
    </source>
</evidence>
<evidence type="ECO:0000256" key="2">
    <source>
        <dbReference type="ARBA" id="ARBA00022692"/>
    </source>
</evidence>
<keyword evidence="3 5" id="KW-1133">Transmembrane helix</keyword>